<feature type="region of interest" description="Disordered" evidence="1">
    <location>
        <begin position="1"/>
        <end position="21"/>
    </location>
</feature>
<accession>A0ABU8M3Y6</accession>
<dbReference type="PANTHER" id="PTHR36221">
    <property type="entry name" value="DUF742 DOMAIN-CONTAINING PROTEIN"/>
    <property type="match status" value="1"/>
</dbReference>
<sequence length="124" mass="13489">MTADEMAPEEAGTGRRAPRVRPYTITGGRTRTQVTLAIETLVQTASALDVPTTAMPEEQRAICRLCVMPISVAEVSARVDLPLGVTRVVLDDMARGGLVVLHLPSDDRPSRELLERVLDGLQRL</sequence>
<protein>
    <submittedName>
        <fullName evidence="2">DUF742 domain-containing protein</fullName>
    </submittedName>
</protein>
<proteinExistence type="predicted"/>
<evidence type="ECO:0000313" key="3">
    <source>
        <dbReference type="Proteomes" id="UP001369736"/>
    </source>
</evidence>
<keyword evidence="3" id="KW-1185">Reference proteome</keyword>
<comment type="caution">
    <text evidence="2">The sequence shown here is derived from an EMBL/GenBank/DDBJ whole genome shotgun (WGS) entry which is preliminary data.</text>
</comment>
<name>A0ABU8M3Y6_9PSEU</name>
<dbReference type="Pfam" id="PF05331">
    <property type="entry name" value="DUF742"/>
    <property type="match status" value="1"/>
</dbReference>
<dbReference type="Proteomes" id="UP001369736">
    <property type="component" value="Unassembled WGS sequence"/>
</dbReference>
<evidence type="ECO:0000256" key="1">
    <source>
        <dbReference type="SAM" id="MobiDB-lite"/>
    </source>
</evidence>
<dbReference type="EMBL" id="JBBEGM010000004">
    <property type="protein sequence ID" value="MEJ2862053.1"/>
    <property type="molecule type" value="Genomic_DNA"/>
</dbReference>
<dbReference type="InterPro" id="IPR007995">
    <property type="entry name" value="DUF742"/>
</dbReference>
<dbReference type="PANTHER" id="PTHR36221:SF1">
    <property type="entry name" value="DUF742 DOMAIN-CONTAINING PROTEIN"/>
    <property type="match status" value="1"/>
</dbReference>
<evidence type="ECO:0000313" key="2">
    <source>
        <dbReference type="EMBL" id="MEJ2862053.1"/>
    </source>
</evidence>
<dbReference type="RefSeq" id="WP_337703370.1">
    <property type="nucleotide sequence ID" value="NZ_JBBEGM010000004.1"/>
</dbReference>
<gene>
    <name evidence="2" type="ORF">WCD58_12855</name>
</gene>
<reference evidence="2 3" key="1">
    <citation type="submission" date="2024-03" db="EMBL/GenBank/DDBJ databases">
        <title>Actinomycetospora sp. OC33-EN07, a novel actinomycete isolated from wild orchid (Aerides multiflora).</title>
        <authorList>
            <person name="Suriyachadkun C."/>
        </authorList>
    </citation>
    <scope>NUCLEOTIDE SEQUENCE [LARGE SCALE GENOMIC DNA]</scope>
    <source>
        <strain evidence="2 3">OC33-EN07</strain>
    </source>
</reference>
<organism evidence="2 3">
    <name type="scientific">Actinomycetospora flava</name>
    <dbReference type="NCBI Taxonomy" id="3129232"/>
    <lineage>
        <taxon>Bacteria</taxon>
        <taxon>Bacillati</taxon>
        <taxon>Actinomycetota</taxon>
        <taxon>Actinomycetes</taxon>
        <taxon>Pseudonocardiales</taxon>
        <taxon>Pseudonocardiaceae</taxon>
        <taxon>Actinomycetospora</taxon>
    </lineage>
</organism>